<dbReference type="EMBL" id="JAGYPN010000002">
    <property type="protein sequence ID" value="MBS4223845.1"/>
    <property type="molecule type" value="Genomic_DNA"/>
</dbReference>
<organism evidence="1 2">
    <name type="scientific">Lederbergia citrea</name>
    <dbReference type="NCBI Taxonomy" id="2833581"/>
    <lineage>
        <taxon>Bacteria</taxon>
        <taxon>Bacillati</taxon>
        <taxon>Bacillota</taxon>
        <taxon>Bacilli</taxon>
        <taxon>Bacillales</taxon>
        <taxon>Bacillaceae</taxon>
        <taxon>Lederbergia</taxon>
    </lineage>
</organism>
<protein>
    <submittedName>
        <fullName evidence="1">Uncharacterized protein</fullName>
    </submittedName>
</protein>
<evidence type="ECO:0000313" key="1">
    <source>
        <dbReference type="EMBL" id="MBS4223845.1"/>
    </source>
</evidence>
<gene>
    <name evidence="1" type="ORF">KHA91_13905</name>
</gene>
<reference evidence="1 2" key="1">
    <citation type="submission" date="2021-05" db="EMBL/GenBank/DDBJ databases">
        <title>Novel Bacillus species.</title>
        <authorList>
            <person name="Liu G."/>
        </authorList>
    </citation>
    <scope>NUCLEOTIDE SEQUENCE [LARGE SCALE GENOMIC DNA]</scope>
    <source>
        <strain evidence="1 2">FJAT-49682</strain>
    </source>
</reference>
<proteinExistence type="predicted"/>
<dbReference type="AlphaFoldDB" id="A0A942Z5V8"/>
<comment type="caution">
    <text evidence="1">The sequence shown here is derived from an EMBL/GenBank/DDBJ whole genome shotgun (WGS) entry which is preliminary data.</text>
</comment>
<dbReference type="RefSeq" id="WP_213098821.1">
    <property type="nucleotide sequence ID" value="NZ_JAGYPN010000002.1"/>
</dbReference>
<name>A0A942Z5V8_9BACI</name>
<sequence>MIRKKKEGNHYRNRKTKEKEYYSLRSLVPEITGIEVDDAYFDSTHKAIQRIVKTFQSLEGIDKGTLKIHKDQKAGFVKATKAFYEKDKYRDILGKLRNGNPLTIEESDLLIEHFYESMKSELTREEAKKVEEQIENLKGDQFYEKRDQIEQLIIKDMQMVDNIKDYPTKLRYMEEYKEALNQVLQKWRKDVQYRVMSERAYERVVQQNPNFLQDEPFSSDNITPELLIKLMHEAILMQHEEDTKK</sequence>
<evidence type="ECO:0000313" key="2">
    <source>
        <dbReference type="Proteomes" id="UP000676456"/>
    </source>
</evidence>
<dbReference type="Proteomes" id="UP000676456">
    <property type="component" value="Unassembled WGS sequence"/>
</dbReference>
<accession>A0A942Z5V8</accession>
<keyword evidence="2" id="KW-1185">Reference proteome</keyword>